<evidence type="ECO:0000313" key="4">
    <source>
        <dbReference type="Proteomes" id="UP000287144"/>
    </source>
</evidence>
<evidence type="ECO:0000313" key="3">
    <source>
        <dbReference type="EMBL" id="RSM11390.1"/>
    </source>
</evidence>
<dbReference type="STRING" id="1325735.A0A428UAT0"/>
<dbReference type="InterPro" id="IPR036770">
    <property type="entry name" value="Ankyrin_rpt-contain_sf"/>
</dbReference>
<feature type="domain" description="Heterokaryon incompatibility" evidence="2">
    <location>
        <begin position="17"/>
        <end position="176"/>
    </location>
</feature>
<dbReference type="Gene3D" id="1.25.40.20">
    <property type="entry name" value="Ankyrin repeat-containing domain"/>
    <property type="match status" value="1"/>
</dbReference>
<sequence>MYDLEYALAPARDVSPYKALSYAWGGGGKDVHQILINNQAFEVKDNLFSALRHIRRTDQDVLLWADAICINQEDKKERGHQVKQMGRVYSIAEEVLIWLGPGNEGTLELMQSVSWIDANAKKAQTRANGQDWTDLCRHLMTERLGSPKSQRHSKQRSVLAELLKNGWFKRVWILQEVAMAKTARILCGYYSCPAQTFGFMPFLMGIEVDEHTQAVLDIMPRLRKNTWWSSSRYLHYLLTKFSGSQATEDRDKVYALLSMSEDANDSTRFFPCYEKAEGLVWRDTLSFLIFVGPLQESARRTAVLLIDRLNEGQLKRHELLLSLAKKHGQVGNIQNLLFHDNYHIDTHFEDEQATLKVTSRELAPETVNMVFPQSKSANVEEQPVQFLEKIECPSFRFKDDENMVETINRLVEEGSPAQEMLWAHTWAGNQNAVRELLEEGTDANGADDQGNAALHFASAQGHVDIAKLLLLGGADINKAGAEGNTALHFAVHRGQLGIVKFFLGQNADESS</sequence>
<dbReference type="EMBL" id="NKCK01000018">
    <property type="protein sequence ID" value="RSM11390.1"/>
    <property type="molecule type" value="Genomic_DNA"/>
</dbReference>
<feature type="repeat" description="ANK" evidence="1">
    <location>
        <begin position="482"/>
        <end position="511"/>
    </location>
</feature>
<dbReference type="InterPro" id="IPR002110">
    <property type="entry name" value="Ankyrin_rpt"/>
</dbReference>
<keyword evidence="4" id="KW-1185">Reference proteome</keyword>
<dbReference type="AlphaFoldDB" id="A0A428UAT0"/>
<name>A0A428UAT0_9HYPO</name>
<accession>A0A428UAT0</accession>
<dbReference type="PANTHER" id="PTHR24148:SF78">
    <property type="entry name" value="HETEROKARYON INCOMPATIBILITY DOMAIN-CONTAINING PROTEIN"/>
    <property type="match status" value="1"/>
</dbReference>
<dbReference type="PROSITE" id="PS50297">
    <property type="entry name" value="ANK_REP_REGION"/>
    <property type="match status" value="2"/>
</dbReference>
<evidence type="ECO:0000259" key="2">
    <source>
        <dbReference type="Pfam" id="PF06985"/>
    </source>
</evidence>
<dbReference type="Pfam" id="PF06985">
    <property type="entry name" value="HET"/>
    <property type="match status" value="1"/>
</dbReference>
<dbReference type="Pfam" id="PF12796">
    <property type="entry name" value="Ank_2"/>
    <property type="match status" value="1"/>
</dbReference>
<reference evidence="3 4" key="1">
    <citation type="submission" date="2017-06" db="EMBL/GenBank/DDBJ databases">
        <title>Comparative genomic analysis of Ambrosia Fusariam Clade fungi.</title>
        <authorList>
            <person name="Stajich J.E."/>
            <person name="Carrillo J."/>
            <person name="Kijimoto T."/>
            <person name="Eskalen A."/>
            <person name="O'Donnell K."/>
            <person name="Kasson M."/>
        </authorList>
    </citation>
    <scope>NUCLEOTIDE SEQUENCE [LARGE SCALE GENOMIC DNA]</scope>
    <source>
        <strain evidence="3 4">NRRL62579</strain>
    </source>
</reference>
<evidence type="ECO:0000256" key="1">
    <source>
        <dbReference type="PROSITE-ProRule" id="PRU00023"/>
    </source>
</evidence>
<protein>
    <recommendedName>
        <fullName evidence="2">Heterokaryon incompatibility domain-containing protein</fullName>
    </recommendedName>
</protein>
<keyword evidence="1" id="KW-0040">ANK repeat</keyword>
<dbReference type="InterPro" id="IPR052895">
    <property type="entry name" value="HetReg/Transcr_Mod"/>
</dbReference>
<dbReference type="PANTHER" id="PTHR24148">
    <property type="entry name" value="ANKYRIN REPEAT DOMAIN-CONTAINING PROTEIN 39 HOMOLOG-RELATED"/>
    <property type="match status" value="1"/>
</dbReference>
<comment type="caution">
    <text evidence="3">The sequence shown here is derived from an EMBL/GenBank/DDBJ whole genome shotgun (WGS) entry which is preliminary data.</text>
</comment>
<dbReference type="SMART" id="SM00248">
    <property type="entry name" value="ANK"/>
    <property type="match status" value="2"/>
</dbReference>
<feature type="repeat" description="ANK" evidence="1">
    <location>
        <begin position="449"/>
        <end position="481"/>
    </location>
</feature>
<gene>
    <name evidence="3" type="ORF">CEP52_003054</name>
</gene>
<dbReference type="InterPro" id="IPR010730">
    <property type="entry name" value="HET"/>
</dbReference>
<dbReference type="PROSITE" id="PS50088">
    <property type="entry name" value="ANK_REPEAT"/>
    <property type="match status" value="2"/>
</dbReference>
<organism evidence="3 4">
    <name type="scientific">Fusarium oligoseptatum</name>
    <dbReference type="NCBI Taxonomy" id="2604345"/>
    <lineage>
        <taxon>Eukaryota</taxon>
        <taxon>Fungi</taxon>
        <taxon>Dikarya</taxon>
        <taxon>Ascomycota</taxon>
        <taxon>Pezizomycotina</taxon>
        <taxon>Sordariomycetes</taxon>
        <taxon>Hypocreomycetidae</taxon>
        <taxon>Hypocreales</taxon>
        <taxon>Nectriaceae</taxon>
        <taxon>Fusarium</taxon>
        <taxon>Fusarium solani species complex</taxon>
    </lineage>
</organism>
<dbReference type="Proteomes" id="UP000287144">
    <property type="component" value="Unassembled WGS sequence"/>
</dbReference>
<proteinExistence type="predicted"/>
<dbReference type="SUPFAM" id="SSF48403">
    <property type="entry name" value="Ankyrin repeat"/>
    <property type="match status" value="1"/>
</dbReference>